<sequence length="131" mass="13424">MRGLAMIGAAVLVGCAAAGLAGCANTSGLVGGWRAPAFADLQQMCGAPQPDYGADTQAVYSAVYDAYVANRHGKLPQDQFCGFQAGLAQHYSANASGAGTDARNAWVAYLNAQRAQALTWRASADPTLRGG</sequence>
<comment type="caution">
    <text evidence="2">The sequence shown here is derived from an EMBL/GenBank/DDBJ whole genome shotgun (WGS) entry which is preliminary data.</text>
</comment>
<keyword evidence="1" id="KW-0732">Signal</keyword>
<keyword evidence="3" id="KW-1185">Reference proteome</keyword>
<evidence type="ECO:0000313" key="3">
    <source>
        <dbReference type="Proteomes" id="UP000237381"/>
    </source>
</evidence>
<feature type="signal peptide" evidence="1">
    <location>
        <begin position="1"/>
        <end position="21"/>
    </location>
</feature>
<reference evidence="2 3" key="1">
    <citation type="submission" date="2018-01" db="EMBL/GenBank/DDBJ databases">
        <title>Genomic Encyclopedia of Type Strains, Phase III (KMG-III): the genomes of soil and plant-associated and newly described type strains.</title>
        <authorList>
            <person name="Whitman W."/>
        </authorList>
    </citation>
    <scope>NUCLEOTIDE SEQUENCE [LARGE SCALE GENOMIC DNA]</scope>
    <source>
        <strain evidence="2 3">JCM 18070</strain>
    </source>
</reference>
<dbReference type="EMBL" id="PQGA01000014">
    <property type="protein sequence ID" value="POR48544.1"/>
    <property type="molecule type" value="Genomic_DNA"/>
</dbReference>
<gene>
    <name evidence="2" type="ORF">B0G62_114130</name>
</gene>
<organism evidence="2 3">
    <name type="scientific">Paraburkholderia eburnea</name>
    <dbReference type="NCBI Taxonomy" id="1189126"/>
    <lineage>
        <taxon>Bacteria</taxon>
        <taxon>Pseudomonadati</taxon>
        <taxon>Pseudomonadota</taxon>
        <taxon>Betaproteobacteria</taxon>
        <taxon>Burkholderiales</taxon>
        <taxon>Burkholderiaceae</taxon>
        <taxon>Paraburkholderia</taxon>
    </lineage>
</organism>
<evidence type="ECO:0000313" key="2">
    <source>
        <dbReference type="EMBL" id="POR48544.1"/>
    </source>
</evidence>
<feature type="chain" id="PRO_5015410537" description="Lipoprotein" evidence="1">
    <location>
        <begin position="22"/>
        <end position="131"/>
    </location>
</feature>
<evidence type="ECO:0000256" key="1">
    <source>
        <dbReference type="SAM" id="SignalP"/>
    </source>
</evidence>
<name>A0A2S4M1F1_9BURK</name>
<proteinExistence type="predicted"/>
<dbReference type="Proteomes" id="UP000237381">
    <property type="component" value="Unassembled WGS sequence"/>
</dbReference>
<dbReference type="OrthoDB" id="9006353at2"/>
<dbReference type="RefSeq" id="WP_103706385.1">
    <property type="nucleotide sequence ID" value="NZ_PQGA01000014.1"/>
</dbReference>
<dbReference type="AlphaFoldDB" id="A0A2S4M1F1"/>
<evidence type="ECO:0008006" key="4">
    <source>
        <dbReference type="Google" id="ProtNLM"/>
    </source>
</evidence>
<accession>A0A2S4M1F1</accession>
<protein>
    <recommendedName>
        <fullName evidence="4">Lipoprotein</fullName>
    </recommendedName>
</protein>
<dbReference type="PROSITE" id="PS51257">
    <property type="entry name" value="PROKAR_LIPOPROTEIN"/>
    <property type="match status" value="1"/>
</dbReference>